<feature type="binding site" evidence="8">
    <location>
        <position position="360"/>
    </location>
    <ligand>
        <name>Zn(2+)</name>
        <dbReference type="ChEBI" id="CHEBI:29105"/>
        <label>2</label>
        <note>catalytic</note>
    </ligand>
</feature>
<evidence type="ECO:0000256" key="9">
    <source>
        <dbReference type="SAM" id="SignalP"/>
    </source>
</evidence>
<feature type="binding site" evidence="8">
    <location>
        <position position="390"/>
    </location>
    <ligand>
        <name>Zn(2+)</name>
        <dbReference type="ChEBI" id="CHEBI:29105"/>
        <label>2</label>
        <note>catalytic</note>
    </ligand>
</feature>
<evidence type="ECO:0000256" key="1">
    <source>
        <dbReference type="ARBA" id="ARBA00022729"/>
    </source>
</evidence>
<feature type="signal peptide" evidence="9">
    <location>
        <begin position="1"/>
        <end position="20"/>
    </location>
</feature>
<keyword evidence="10" id="KW-0645">Protease</keyword>
<feature type="active site" description="Proton acceptor 1" evidence="4">
    <location>
        <position position="361"/>
    </location>
</feature>
<dbReference type="CDD" id="cd06461">
    <property type="entry name" value="M2_ACE"/>
    <property type="match status" value="1"/>
</dbReference>
<dbReference type="AlphaFoldDB" id="A0A6J4J2U0"/>
<evidence type="ECO:0000256" key="8">
    <source>
        <dbReference type="PIRSR" id="PIRSR601548-8"/>
    </source>
</evidence>
<keyword evidence="10" id="KW-0378">Hydrolase</keyword>
<feature type="binding site" evidence="7">
    <location>
        <position position="364"/>
    </location>
    <ligand>
        <name>Zn(2+)</name>
        <dbReference type="ChEBI" id="CHEBI:29105"/>
        <label>1</label>
        <note>catalytic</note>
    </ligand>
</feature>
<evidence type="ECO:0000256" key="3">
    <source>
        <dbReference type="ARBA" id="ARBA00023180"/>
    </source>
</evidence>
<evidence type="ECO:0000256" key="6">
    <source>
        <dbReference type="PIRSR" id="PIRSR601548-2"/>
    </source>
</evidence>
<feature type="active site" description="Proton donor 2" evidence="5">
    <location>
        <position position="492"/>
    </location>
</feature>
<dbReference type="Gene3D" id="1.10.1370.30">
    <property type="match status" value="2"/>
</dbReference>
<dbReference type="GO" id="GO:0016020">
    <property type="term" value="C:membrane"/>
    <property type="evidence" value="ECO:0007669"/>
    <property type="project" value="InterPro"/>
</dbReference>
<dbReference type="PROSITE" id="PS52011">
    <property type="entry name" value="PEPTIDASE_M2"/>
    <property type="match status" value="1"/>
</dbReference>
<feature type="binding site" evidence="8">
    <location>
        <position position="364"/>
    </location>
    <ligand>
        <name>Zn(2+)</name>
        <dbReference type="ChEBI" id="CHEBI:29105"/>
        <label>2</label>
        <note>catalytic</note>
    </ligand>
</feature>
<dbReference type="Pfam" id="PF01401">
    <property type="entry name" value="Peptidase_M2"/>
    <property type="match status" value="1"/>
</dbReference>
<dbReference type="GO" id="GO:0008241">
    <property type="term" value="F:peptidyl-dipeptidase activity"/>
    <property type="evidence" value="ECO:0007669"/>
    <property type="project" value="InterPro"/>
</dbReference>
<gene>
    <name evidence="10" type="ORF">AVDCRST_MAG42-3327</name>
</gene>
<name>A0A6J4J2U0_9BACT</name>
<dbReference type="GO" id="GO:0004180">
    <property type="term" value="F:carboxypeptidase activity"/>
    <property type="evidence" value="ECO:0007669"/>
    <property type="project" value="UniProtKB-KW"/>
</dbReference>
<dbReference type="InterPro" id="IPR001548">
    <property type="entry name" value="Peptidase_M2"/>
</dbReference>
<sequence length="593" mass="66985">MLRSSLLCATSLFVACSAFAAASAIQERADRFLALANAGYKGLVTVNQEAQWAAVTDVKPEHDAAAAAAGKAAAAFNGNPALINEAKELLKHRKDLTEITVRQLDQLLRNAAEGPMTNPPLVTARVEAETKQSSTLNGFEFKLGGQPISANDIDTKLDTSTDLDERRRVWEASKESGVALKEGLLKLRDLRNGVAKELGHKDYFALQVAGYGMTTDEMVKLHDEFLRELRPLYLQLHTWTKHKLAEKYKQPVPKRIPAHWINNRWSQEWTGLVEAANIDDRFKGRDPEWITKTAEQFYTGLGFSPLPASFWTKSDLYPIKPGEQRKKNTHASCWHINLEDDIRSLMSIESNSRWFYTAHHELGHGYYDMSYTRPEVPPLLRTGANPSFHEGMGELISLASSQVPYLQSRGVLPNDFKADATAFLLDDALSRSLPFMFWGSGTMTHWEADFYAKGLPADQLNARWWQYVRDHQGVEPPAPRGEEFCDAATKTHINDTPAYYYSYAIATVLKFQLHDHIARKILKQPPQACNYADNKEVGAFLRKIMEKGATEDWRKVLKDATGEELSTRAMMEYFKPLMAWLEKENTGRQIGWD</sequence>
<dbReference type="GO" id="GO:0008237">
    <property type="term" value="F:metallopeptidase activity"/>
    <property type="evidence" value="ECO:0007669"/>
    <property type="project" value="InterPro"/>
</dbReference>
<feature type="binding site" evidence="7">
    <location>
        <position position="360"/>
    </location>
    <ligand>
        <name>Zn(2+)</name>
        <dbReference type="ChEBI" id="CHEBI:29105"/>
        <label>1</label>
        <note>catalytic</note>
    </ligand>
</feature>
<evidence type="ECO:0000256" key="7">
    <source>
        <dbReference type="PIRSR" id="PIRSR601548-3"/>
    </source>
</evidence>
<feature type="chain" id="PRO_5026778918" evidence="9">
    <location>
        <begin position="21"/>
        <end position="593"/>
    </location>
</feature>
<dbReference type="PROSITE" id="PS51257">
    <property type="entry name" value="PROKAR_LIPOPROTEIN"/>
    <property type="match status" value="1"/>
</dbReference>
<keyword evidence="7" id="KW-0862">Zinc</keyword>
<evidence type="ECO:0000313" key="10">
    <source>
        <dbReference type="EMBL" id="CAA9268903.1"/>
    </source>
</evidence>
<accession>A0A6J4J2U0</accession>
<dbReference type="PANTHER" id="PTHR10514:SF27">
    <property type="entry name" value="ANGIOTENSIN-CONVERTING ENZYME"/>
    <property type="match status" value="1"/>
</dbReference>
<keyword evidence="2" id="KW-1015">Disulfide bond</keyword>
<proteinExistence type="predicted"/>
<protein>
    <submittedName>
        <fullName evidence="10">Dipeptidyl carboxypeptidase</fullName>
    </submittedName>
</protein>
<reference evidence="10" key="1">
    <citation type="submission" date="2020-02" db="EMBL/GenBank/DDBJ databases">
        <authorList>
            <person name="Meier V. D."/>
        </authorList>
    </citation>
    <scope>NUCLEOTIDE SEQUENCE</scope>
    <source>
        <strain evidence="10">AVDCRST_MAG42</strain>
    </source>
</reference>
<dbReference type="PRINTS" id="PR00791">
    <property type="entry name" value="PEPDIPTASEA"/>
</dbReference>
<feature type="active site" description="Proton donor 1" evidence="4">
    <location>
        <position position="492"/>
    </location>
</feature>
<dbReference type="SUPFAM" id="SSF55486">
    <property type="entry name" value="Metalloproteases ('zincins'), catalytic domain"/>
    <property type="match status" value="1"/>
</dbReference>
<keyword evidence="7" id="KW-0479">Metal-binding</keyword>
<organism evidence="10">
    <name type="scientific">uncultured Chthoniobacterales bacterium</name>
    <dbReference type="NCBI Taxonomy" id="1836801"/>
    <lineage>
        <taxon>Bacteria</taxon>
        <taxon>Pseudomonadati</taxon>
        <taxon>Verrucomicrobiota</taxon>
        <taxon>Spartobacteria</taxon>
        <taxon>Chthoniobacterales</taxon>
        <taxon>environmental samples</taxon>
    </lineage>
</organism>
<feature type="binding site" evidence="7">
    <location>
        <position position="390"/>
    </location>
    <ligand>
        <name>Zn(2+)</name>
        <dbReference type="ChEBI" id="CHEBI:29105"/>
        <label>1</label>
        <note>catalytic</note>
    </ligand>
</feature>
<feature type="active site" description="Proton acceptor 2" evidence="5">
    <location>
        <position position="361"/>
    </location>
</feature>
<evidence type="ECO:0000256" key="5">
    <source>
        <dbReference type="PIRSR" id="PIRSR601548-11"/>
    </source>
</evidence>
<dbReference type="EMBL" id="CADCTA010000117">
    <property type="protein sequence ID" value="CAA9268903.1"/>
    <property type="molecule type" value="Genomic_DNA"/>
</dbReference>
<dbReference type="GO" id="GO:0006508">
    <property type="term" value="P:proteolysis"/>
    <property type="evidence" value="ECO:0007669"/>
    <property type="project" value="InterPro"/>
</dbReference>
<feature type="binding site" evidence="6">
    <location>
        <position position="211"/>
    </location>
    <ligand>
        <name>chloride</name>
        <dbReference type="ChEBI" id="CHEBI:17996"/>
        <label>1</label>
    </ligand>
</feature>
<dbReference type="PANTHER" id="PTHR10514">
    <property type="entry name" value="ANGIOTENSIN-CONVERTING ENZYME"/>
    <property type="match status" value="1"/>
</dbReference>
<evidence type="ECO:0000256" key="2">
    <source>
        <dbReference type="ARBA" id="ARBA00023157"/>
    </source>
</evidence>
<keyword evidence="1 9" id="KW-0732">Signal</keyword>
<keyword evidence="10" id="KW-0121">Carboxypeptidase</keyword>
<evidence type="ECO:0000256" key="4">
    <source>
        <dbReference type="PIRSR" id="PIRSR601548-1"/>
    </source>
</evidence>
<keyword evidence="3" id="KW-0325">Glycoprotein</keyword>